<dbReference type="SMART" id="SM00842">
    <property type="entry name" value="FtsA"/>
    <property type="match status" value="1"/>
</dbReference>
<evidence type="ECO:0000256" key="1">
    <source>
        <dbReference type="ARBA" id="ARBA00022475"/>
    </source>
</evidence>
<gene>
    <name evidence="5 8" type="primary">ftsA</name>
    <name evidence="8" type="ORF">DEM25_014465</name>
</gene>
<dbReference type="InterPro" id="IPR020823">
    <property type="entry name" value="Cell_div_FtsA"/>
</dbReference>
<keyword evidence="9" id="KW-1185">Reference proteome</keyword>
<feature type="domain" description="SHS2" evidence="7">
    <location>
        <begin position="19"/>
        <end position="215"/>
    </location>
</feature>
<evidence type="ECO:0000256" key="2">
    <source>
        <dbReference type="ARBA" id="ARBA00022618"/>
    </source>
</evidence>
<comment type="subunit">
    <text evidence="5">Self-interacts. Interacts with FtsZ.</text>
</comment>
<proteinExistence type="inferred from homology"/>
<evidence type="ECO:0000313" key="9">
    <source>
        <dbReference type="Proteomes" id="UP000246132"/>
    </source>
</evidence>
<dbReference type="InterPro" id="IPR003494">
    <property type="entry name" value="SHS2_FtsA"/>
</dbReference>
<comment type="caution">
    <text evidence="8">The sequence shown here is derived from an EMBL/GenBank/DDBJ whole genome shotgun (WGS) entry which is preliminary data.</text>
</comment>
<dbReference type="PIRSF" id="PIRSF003101">
    <property type="entry name" value="FtsA"/>
    <property type="match status" value="1"/>
</dbReference>
<keyword evidence="3 5" id="KW-0472">Membrane</keyword>
<dbReference type="InterPro" id="IPR043129">
    <property type="entry name" value="ATPase_NBD"/>
</dbReference>
<sequence>MAPARTQETGKRSRRTATVTVLDLGSTKTVCMIARMMPSETGRFLSGRTHQGEVIGIGHTRSLGIKSGVLVDLDAAERAIRHAVEAAERMAGVTVDSMIVNLSAGRPKSSTCTATLPLKDKPVSPREIEQVLRAAIARAARVDRHVVHLLPIDHMLDGERGIVDPRGMIGNELALNMHLLTADAAPVRNLELAINRAHLTIETLVATPYASGLATLVDDELELGCACVDMGGGTTSIAIFSERRFVHAESIPLGGHHVTMDVARGLNCRLEDAERLKVMQGSVIATSVDDRDIIQVPAMGEDGDEGGHQIPRSLLNRIIAARVEETLEMLRERINASGYSSVVGKRVVLTGGAAQLGGLTDMARRILGRNVRIGRPLGVRGLPAAAKGPAFAAAVGLMVYPQVAANDHSSERFRGTASVRLTGTEGPLGRMTQWIKESF</sequence>
<dbReference type="Pfam" id="PF14450">
    <property type="entry name" value="FtsA"/>
    <property type="match status" value="1"/>
</dbReference>
<dbReference type="HAMAP" id="MF_02033">
    <property type="entry name" value="FtsA"/>
    <property type="match status" value="1"/>
</dbReference>
<dbReference type="PANTHER" id="PTHR32432">
    <property type="entry name" value="CELL DIVISION PROTEIN FTSA-RELATED"/>
    <property type="match status" value="1"/>
</dbReference>
<protein>
    <recommendedName>
        <fullName evidence="5 6">Cell division protein FtsA</fullName>
    </recommendedName>
</protein>
<dbReference type="InterPro" id="IPR050696">
    <property type="entry name" value="FtsA/MreB"/>
</dbReference>
<accession>A0A3A8A9X8</accession>
<dbReference type="Gene3D" id="3.30.1490.110">
    <property type="match status" value="1"/>
</dbReference>
<dbReference type="GO" id="GO:0009898">
    <property type="term" value="C:cytoplasmic side of plasma membrane"/>
    <property type="evidence" value="ECO:0007669"/>
    <property type="project" value="UniProtKB-UniRule"/>
</dbReference>
<dbReference type="OrthoDB" id="9810567at2"/>
<comment type="function">
    <text evidence="5 6">Cell division protein that is involved in the assembly of the Z ring. May serve as a membrane anchor for the Z ring.</text>
</comment>
<comment type="subcellular location">
    <subcellularLocation>
        <location evidence="5">Cell membrane</location>
        <topology evidence="5">Peripheral membrane protein</topology>
        <orientation evidence="5">Cytoplasmic side</orientation>
    </subcellularLocation>
    <text evidence="5">Localizes to the Z ring in an FtsZ-dependent manner. Targeted to the membrane through a conserved C-terminal amphipathic helix.</text>
</comment>
<dbReference type="EMBL" id="QFWV02000008">
    <property type="protein sequence ID" value="RKF05789.1"/>
    <property type="molecule type" value="Genomic_DNA"/>
</dbReference>
<dbReference type="Gene3D" id="3.30.420.40">
    <property type="match status" value="2"/>
</dbReference>
<dbReference type="GO" id="GO:0043093">
    <property type="term" value="P:FtsZ-dependent cytokinesis"/>
    <property type="evidence" value="ECO:0007669"/>
    <property type="project" value="UniProtKB-UniRule"/>
</dbReference>
<keyword evidence="2 5" id="KW-0132">Cell division</keyword>
<keyword evidence="4 5" id="KW-0131">Cell cycle</keyword>
<reference evidence="8 9" key="1">
    <citation type="journal article" date="2018" name="Int. J. Syst. Bacteriol.">
        <title>Oceaniradius stylonemae gen. nov., sp. nov., isolated from a red alga, Stylonema cornu-cervi.</title>
        <authorList>
            <person name="Jeong S."/>
        </authorList>
    </citation>
    <scope>NUCLEOTIDE SEQUENCE [LARGE SCALE GENOMIC DNA]</scope>
    <source>
        <strain evidence="8 9">StC1</strain>
    </source>
</reference>
<dbReference type="RefSeq" id="WP_109766413.1">
    <property type="nucleotide sequence ID" value="NZ_JASHJV010000006.1"/>
</dbReference>
<evidence type="ECO:0000256" key="4">
    <source>
        <dbReference type="ARBA" id="ARBA00023306"/>
    </source>
</evidence>
<dbReference type="Proteomes" id="UP000246132">
    <property type="component" value="Unassembled WGS sequence"/>
</dbReference>
<evidence type="ECO:0000256" key="3">
    <source>
        <dbReference type="ARBA" id="ARBA00023136"/>
    </source>
</evidence>
<evidence type="ECO:0000313" key="8">
    <source>
        <dbReference type="EMBL" id="RKF05789.1"/>
    </source>
</evidence>
<evidence type="ECO:0000256" key="5">
    <source>
        <dbReference type="HAMAP-Rule" id="MF_02033"/>
    </source>
</evidence>
<dbReference type="Pfam" id="PF02491">
    <property type="entry name" value="SHS2_FTSA"/>
    <property type="match status" value="1"/>
</dbReference>
<name>A0A3A8A9X8_9HYPH</name>
<evidence type="ECO:0000256" key="6">
    <source>
        <dbReference type="PIRNR" id="PIRNR003101"/>
    </source>
</evidence>
<evidence type="ECO:0000259" key="7">
    <source>
        <dbReference type="SMART" id="SM00842"/>
    </source>
</evidence>
<dbReference type="NCBIfam" id="TIGR01174">
    <property type="entry name" value="ftsA"/>
    <property type="match status" value="1"/>
</dbReference>
<organism evidence="8 9">
    <name type="scientific">Oceaniradius stylonematis</name>
    <dbReference type="NCBI Taxonomy" id="2184161"/>
    <lineage>
        <taxon>Bacteria</taxon>
        <taxon>Pseudomonadati</taxon>
        <taxon>Pseudomonadota</taxon>
        <taxon>Alphaproteobacteria</taxon>
        <taxon>Hyphomicrobiales</taxon>
        <taxon>Ahrensiaceae</taxon>
        <taxon>Oceaniradius</taxon>
    </lineage>
</organism>
<dbReference type="AlphaFoldDB" id="A0A3A8A9X8"/>
<keyword evidence="1 5" id="KW-1003">Cell membrane</keyword>
<dbReference type="PANTHER" id="PTHR32432:SF4">
    <property type="entry name" value="CELL DIVISION PROTEIN FTSA"/>
    <property type="match status" value="1"/>
</dbReference>
<dbReference type="CDD" id="cd24048">
    <property type="entry name" value="ASKHA_NBD_FtsA"/>
    <property type="match status" value="1"/>
</dbReference>
<comment type="similarity">
    <text evidence="5 6">Belongs to the FtsA/MreB family.</text>
</comment>
<dbReference type="GO" id="GO:0032153">
    <property type="term" value="C:cell division site"/>
    <property type="evidence" value="ECO:0007669"/>
    <property type="project" value="UniProtKB-UniRule"/>
</dbReference>
<dbReference type="SUPFAM" id="SSF53067">
    <property type="entry name" value="Actin-like ATPase domain"/>
    <property type="match status" value="2"/>
</dbReference>